<dbReference type="OrthoDB" id="10027013at2759"/>
<accession>W9R8K0</accession>
<dbReference type="GO" id="GO:0008757">
    <property type="term" value="F:S-adenosylmethionine-dependent methyltransferase activity"/>
    <property type="evidence" value="ECO:0007669"/>
    <property type="project" value="InterPro"/>
</dbReference>
<protein>
    <submittedName>
        <fullName evidence="2">Putative methyltransferase</fullName>
    </submittedName>
</protein>
<dbReference type="SUPFAM" id="SSF53335">
    <property type="entry name" value="S-adenosyl-L-methionine-dependent methyltransferases"/>
    <property type="match status" value="1"/>
</dbReference>
<proteinExistence type="predicted"/>
<feature type="domain" description="Methyltransferase type 11" evidence="1">
    <location>
        <begin position="39"/>
        <end position="133"/>
    </location>
</feature>
<evidence type="ECO:0000313" key="2">
    <source>
        <dbReference type="EMBL" id="EXB41194.1"/>
    </source>
</evidence>
<dbReference type="CDD" id="cd02440">
    <property type="entry name" value="AdoMet_MTases"/>
    <property type="match status" value="1"/>
</dbReference>
<reference evidence="3" key="1">
    <citation type="submission" date="2013-01" db="EMBL/GenBank/DDBJ databases">
        <title>Draft Genome Sequence of a Mulberry Tree, Morus notabilis C.K. Schneid.</title>
        <authorList>
            <person name="He N."/>
            <person name="Zhao S."/>
        </authorList>
    </citation>
    <scope>NUCLEOTIDE SEQUENCE</scope>
</reference>
<dbReference type="Gene3D" id="3.40.50.150">
    <property type="entry name" value="Vaccinia Virus protein VP39"/>
    <property type="match status" value="1"/>
</dbReference>
<keyword evidence="2" id="KW-0489">Methyltransferase</keyword>
<dbReference type="AlphaFoldDB" id="W9R8K0"/>
<gene>
    <name evidence="2" type="ORF">L484_005230</name>
</gene>
<dbReference type="eggNOG" id="KOG3010">
    <property type="taxonomic scope" value="Eukaryota"/>
</dbReference>
<dbReference type="GO" id="GO:0032259">
    <property type="term" value="P:methylation"/>
    <property type="evidence" value="ECO:0007669"/>
    <property type="project" value="UniProtKB-KW"/>
</dbReference>
<dbReference type="InterPro" id="IPR029063">
    <property type="entry name" value="SAM-dependent_MTases_sf"/>
</dbReference>
<keyword evidence="2" id="KW-0808">Transferase</keyword>
<dbReference type="Pfam" id="PF08241">
    <property type="entry name" value="Methyltransf_11"/>
    <property type="match status" value="1"/>
</dbReference>
<dbReference type="InterPro" id="IPR013216">
    <property type="entry name" value="Methyltransf_11"/>
</dbReference>
<dbReference type="PANTHER" id="PTHR45180">
    <property type="entry name" value="OS01G0307686 PROTEIN"/>
    <property type="match status" value="1"/>
</dbReference>
<keyword evidence="3" id="KW-1185">Reference proteome</keyword>
<dbReference type="KEGG" id="mnt:21388707"/>
<name>W9R8K0_9ROSA</name>
<dbReference type="Proteomes" id="UP000030645">
    <property type="component" value="Unassembled WGS sequence"/>
</dbReference>
<organism evidence="2 3">
    <name type="scientific">Morus notabilis</name>
    <dbReference type="NCBI Taxonomy" id="981085"/>
    <lineage>
        <taxon>Eukaryota</taxon>
        <taxon>Viridiplantae</taxon>
        <taxon>Streptophyta</taxon>
        <taxon>Embryophyta</taxon>
        <taxon>Tracheophyta</taxon>
        <taxon>Spermatophyta</taxon>
        <taxon>Magnoliopsida</taxon>
        <taxon>eudicotyledons</taxon>
        <taxon>Gunneridae</taxon>
        <taxon>Pentapetalae</taxon>
        <taxon>rosids</taxon>
        <taxon>fabids</taxon>
        <taxon>Rosales</taxon>
        <taxon>Moraceae</taxon>
        <taxon>Moreae</taxon>
        <taxon>Morus</taxon>
    </lineage>
</organism>
<sequence>MAELFLKQAKQYAEARPDYPKELFEFIASKTPCHDLVWDVGTGSGQAAQSLAGIYKKVIATDTSLKQLQEAPKLANIRYEHTPPVMSIAQVEQKLTPKSSLDLVTIAQALHWFDLQNFYDQVKWALKKPNGVVAAWCYTLPRVNASVDKIMDRLYTICAEPYSDPLRKFVDDEYRGIDFPFEAVEGACETGPFEFVIEKVMDLEGFFNYIRSWSAYQTAKDKGVELLGSDIVEEFKRAWENDEGGDCKKVVKCPLFLRIGKVGGDVE</sequence>
<evidence type="ECO:0000313" key="3">
    <source>
        <dbReference type="Proteomes" id="UP000030645"/>
    </source>
</evidence>
<dbReference type="PANTHER" id="PTHR45180:SF1">
    <property type="entry name" value="OS01G0307686 PROTEIN"/>
    <property type="match status" value="1"/>
</dbReference>
<dbReference type="EMBL" id="KE343792">
    <property type="protein sequence ID" value="EXB41194.1"/>
    <property type="molecule type" value="Genomic_DNA"/>
</dbReference>
<evidence type="ECO:0000259" key="1">
    <source>
        <dbReference type="Pfam" id="PF08241"/>
    </source>
</evidence>
<dbReference type="STRING" id="981085.W9R8K0"/>